<evidence type="ECO:0000313" key="14">
    <source>
        <dbReference type="EMBL" id="KAJ8950710.1"/>
    </source>
</evidence>
<evidence type="ECO:0000256" key="5">
    <source>
        <dbReference type="ARBA" id="ARBA00022618"/>
    </source>
</evidence>
<dbReference type="GO" id="GO:0051301">
    <property type="term" value="P:cell division"/>
    <property type="evidence" value="ECO:0007669"/>
    <property type="project" value="UniProtKB-KW"/>
</dbReference>
<accession>A0AAV8YJA4</accession>
<keyword evidence="5" id="KW-0132">Cell division</keyword>
<evidence type="ECO:0000256" key="7">
    <source>
        <dbReference type="ARBA" id="ARBA00022776"/>
    </source>
</evidence>
<dbReference type="InterPro" id="IPR000048">
    <property type="entry name" value="IQ_motif_EF-hand-BS"/>
</dbReference>
<feature type="domain" description="Calponin-homology (CH)" evidence="13">
    <location>
        <begin position="817"/>
        <end position="932"/>
    </location>
</feature>
<dbReference type="PANTHER" id="PTHR22706:SF1">
    <property type="entry name" value="ASSEMBLY FACTOR FOR SPINDLE MICROTUBULES"/>
    <property type="match status" value="1"/>
</dbReference>
<dbReference type="InterPro" id="IPR013783">
    <property type="entry name" value="Ig-like_fold"/>
</dbReference>
<keyword evidence="6" id="KW-0677">Repeat</keyword>
<dbReference type="GO" id="GO:0007051">
    <property type="term" value="P:spindle organization"/>
    <property type="evidence" value="ECO:0007669"/>
    <property type="project" value="UniProtKB-ARBA"/>
</dbReference>
<dbReference type="Pfam" id="PF15780">
    <property type="entry name" value="ASH"/>
    <property type="match status" value="1"/>
</dbReference>
<dbReference type="GO" id="GO:0051295">
    <property type="term" value="P:establishment of meiotic spindle localization"/>
    <property type="evidence" value="ECO:0007669"/>
    <property type="project" value="TreeGrafter"/>
</dbReference>
<keyword evidence="4" id="KW-0597">Phosphoprotein</keyword>
<dbReference type="GO" id="GO:0005634">
    <property type="term" value="C:nucleus"/>
    <property type="evidence" value="ECO:0007669"/>
    <property type="project" value="UniProtKB-SubCell"/>
</dbReference>
<comment type="caution">
    <text evidence="14">The sequence shown here is derived from an EMBL/GenBank/DDBJ whole genome shotgun (WGS) entry which is preliminary data.</text>
</comment>
<evidence type="ECO:0000256" key="12">
    <source>
        <dbReference type="SAM" id="MobiDB-lite"/>
    </source>
</evidence>
<sequence length="2044" mass="239170">MTFQFSPVRKRIETKVVKKENESEKVEVLSLAPFTCNPKLFFEDVKIGESATRKLVVDNPTNEDVQIAVSHNIPSELDVTFNWTEATILNGNSSVLDVTWCPTKGEHARYTITIHGEKILRNVPVVFKSVSPKKTRTGAKPKSKPQPTVRKQTSAKNASPTKKYYSTRPPNISPQRYSPQKRHSPITNKPSPSSKKASLLVISGQYSPAAKKSKPNSESPKSHYAYKWSKETTTFKENIPVLDVSTDSSVFGSPASSTFRLDYLSSERRQTYVVNGQKQKSPECVFNDSLEAVSPNFLEPPIPNERGGKLPLGISNRDNVPQTPAPYDFEYKLKQLESFSFSPLSTPVSVKTDIFNPTLSSTIERYLLTTTLEPANVTLPFPDKNHTFEVPSGSPNASSETYVKANISTETYVKGNASFETYVKGNVSGGTYTKDSSVGDVANLSLSPLLPKTNSPTHSLSFGLAGDSVRHVIEANLWTGMKREPLSSIKEESYMQQSMTEEDPTQRSFYKRKSHFDISTTPSKRANAPVDWSRKGGAAFRVAKKTAGLNLKQFLKAPEGEASAVLTKRDTNIVIVQNPFLLAATNLADPFMTPHLFIDEAWLDQQQVDFRKWLNALLTPPEELKFEEQVVDVAKVWQECKKKELEVAPTKEEVSSKYHTNNKLNSLRKSAQNLFRSKEMTAVLTKVVLAVETGKLAIRDDKDIHLNLVLKSEIMSMLLSYNPLWLRIGLETIFNEIIPLKSNSDAMGLSTFIATRLLRDSYLLKKHKSLYSPKYIVDFKKFFLKKFFVLVYFLDRAKNLKLIPYDPCLFCKKAPVKESKGDADRHIDYVVTHSQTYIHEFDYAVKNLGVDLRDGVRLTKVMELILLQDDLTVRLRVPAISRLQKVHNMKIVFDSLEKAGYKILYDITPKDIVDGHKEKTLSFLWQIIYKFQAPLMVKSATTIQTWFRSLPVTLRMRRLKRARLQRENAATKIQNWYRRLKLSRKLSEFASLLRKHMESVRRERAVLKIQSYYKMCRCRREYAFLYVTILNIQRLSRGWLVRNVHRKRIESAVVIQRNVRMCLARKRYLKLKEAANVIQTKYRAKKLMEMERTTFIQIKTATMFIQRKFRANKHALVERKSYVELRSTTTWIQQRFRANRLCRIERKRFLEIRTATVRIQTWYRSLLTTRIHRQQYLALKKSVVAVEQRYLALKAGHSQRNHYLVVRRSCIIIQQKYRACKMTKTERREFLELKVSAIVIQHRYRAKKKMEIERSYYQKLKSAAIFVQRRFRANRATKVARDSYLAQREASIKIQRWFRATMAMMECRTYYNSLKRAVLVLENIYEAKMLMGVQRKGYLELRSATVIIQRRYRAQVIMREARGDYLRLERGEFEELRRTAVVIQRKWRCVRVARQERSRYTKLRQSALFIQRRWRAKTLGNRERTNYLRLKHAAVVAQRRWRAKKLLIEARNTFLELRAVVVDIQTRWRAVKLGRQCLESYQELRRVTVFIQRTWRVKQAGRRDRNSYIALRAAAVCIQRRWRAKKLFNNARNSFLELRLAVVVIQIRWRAMTLRRQCLESYQELRRVTVFIQRTWRVKQAGRRDRNSYIALRAAAVCFQRRWRAKKLFNQARNSFMELRLAVIVIQIRWRAMKLRRQCLESYQELRRVTVFIQRTWRLKQAGRRDRNNYITLRAAAVCVQRGWRARREARMAVQRYESIKRSTVILQRWFRASVLMRRERERYLELRAAAIVVQRRYRATLRMRKERMEYESKRGAVVGLQKYIRGYLVRRKYAEFLTPEAREMRRMEKVERQAAVKIQSVWRGYNYRRSMTPKLLKLNERAQKANTQAEPQNTLNSRCTTALQWFVSERTTLSVINKALEDFDFITRHSKVICRRVADFLPAQLYLMIEATNRSLPEMTTCVLSVRILINIYKYAPTRKHSFAPDYMDNIVKVMLHWCDKDAQLFPSMCTLLWLFAHEPKWKRVITALPTIQQRLEKIRTQVARKESMVRRAGVKGASVFAPYGSLPLPSLDSDWGLEYKHKPYAFTNSVHALSSLLTILDM</sequence>
<feature type="region of interest" description="Disordered" evidence="12">
    <location>
        <begin position="131"/>
        <end position="197"/>
    </location>
</feature>
<dbReference type="SMART" id="SM00015">
    <property type="entry name" value="IQ"/>
    <property type="match status" value="19"/>
</dbReference>
<dbReference type="Gene3D" id="1.10.418.10">
    <property type="entry name" value="Calponin-like domain"/>
    <property type="match status" value="1"/>
</dbReference>
<evidence type="ECO:0000256" key="3">
    <source>
        <dbReference type="ARBA" id="ARBA00022490"/>
    </source>
</evidence>
<dbReference type="PANTHER" id="PTHR22706">
    <property type="entry name" value="ASSEMBLY FACTOR FOR SPINDLE MICROTUBULES"/>
    <property type="match status" value="1"/>
</dbReference>
<dbReference type="GO" id="GO:0005737">
    <property type="term" value="C:cytoplasm"/>
    <property type="evidence" value="ECO:0007669"/>
    <property type="project" value="UniProtKB-SubCell"/>
</dbReference>
<feature type="compositionally biased region" description="Polar residues" evidence="12">
    <location>
        <begin position="145"/>
        <end position="160"/>
    </location>
</feature>
<dbReference type="FunFam" id="1.10.418.10:FF:000051">
    <property type="entry name" value="Abnormal spindle-like microcephaly-associated protein homolog"/>
    <property type="match status" value="1"/>
</dbReference>
<evidence type="ECO:0000256" key="11">
    <source>
        <dbReference type="ARBA" id="ARBA00023306"/>
    </source>
</evidence>
<dbReference type="InterPro" id="IPR036872">
    <property type="entry name" value="CH_dom_sf"/>
</dbReference>
<dbReference type="PROSITE" id="PS50096">
    <property type="entry name" value="IQ"/>
    <property type="match status" value="4"/>
</dbReference>
<comment type="subcellular location">
    <subcellularLocation>
        <location evidence="2">Cytoplasm</location>
    </subcellularLocation>
    <subcellularLocation>
        <location evidence="1">Nucleus</location>
    </subcellularLocation>
</comment>
<keyword evidence="7" id="KW-0498">Mitosis</keyword>
<dbReference type="Gene3D" id="1.20.5.190">
    <property type="match status" value="4"/>
</dbReference>
<feature type="compositionally biased region" description="Polar residues" evidence="12">
    <location>
        <begin position="168"/>
        <end position="178"/>
    </location>
</feature>
<dbReference type="InterPro" id="IPR027417">
    <property type="entry name" value="P-loop_NTPase"/>
</dbReference>
<dbReference type="SMART" id="SM00033">
    <property type="entry name" value="CH"/>
    <property type="match status" value="1"/>
</dbReference>
<proteinExistence type="predicted"/>
<dbReference type="InterPro" id="IPR001715">
    <property type="entry name" value="CH_dom"/>
</dbReference>
<dbReference type="CDD" id="cd21223">
    <property type="entry name" value="CH_ASPM_rpt1"/>
    <property type="match status" value="1"/>
</dbReference>
<dbReference type="GO" id="GO:0005516">
    <property type="term" value="F:calmodulin binding"/>
    <property type="evidence" value="ECO:0007669"/>
    <property type="project" value="UniProtKB-KW"/>
</dbReference>
<gene>
    <name evidence="14" type="ORF">NQ318_012790</name>
</gene>
<keyword evidence="8" id="KW-0112">Calmodulin-binding</keyword>
<dbReference type="Pfam" id="PF00612">
    <property type="entry name" value="IQ"/>
    <property type="match status" value="5"/>
</dbReference>
<evidence type="ECO:0000259" key="13">
    <source>
        <dbReference type="PROSITE" id="PS50021"/>
    </source>
</evidence>
<protein>
    <recommendedName>
        <fullName evidence="13">Calponin-homology (CH) domain-containing protein</fullName>
    </recommendedName>
</protein>
<evidence type="ECO:0000256" key="4">
    <source>
        <dbReference type="ARBA" id="ARBA00022553"/>
    </source>
</evidence>
<organism evidence="14 15">
    <name type="scientific">Aromia moschata</name>
    <dbReference type="NCBI Taxonomy" id="1265417"/>
    <lineage>
        <taxon>Eukaryota</taxon>
        <taxon>Metazoa</taxon>
        <taxon>Ecdysozoa</taxon>
        <taxon>Arthropoda</taxon>
        <taxon>Hexapoda</taxon>
        <taxon>Insecta</taxon>
        <taxon>Pterygota</taxon>
        <taxon>Neoptera</taxon>
        <taxon>Endopterygota</taxon>
        <taxon>Coleoptera</taxon>
        <taxon>Polyphaga</taxon>
        <taxon>Cucujiformia</taxon>
        <taxon>Chrysomeloidea</taxon>
        <taxon>Cerambycidae</taxon>
        <taxon>Cerambycinae</taxon>
        <taxon>Callichromatini</taxon>
        <taxon>Aromia</taxon>
    </lineage>
</organism>
<keyword evidence="3" id="KW-0963">Cytoplasm</keyword>
<dbReference type="EMBL" id="JAPWTK010000096">
    <property type="protein sequence ID" value="KAJ8950710.1"/>
    <property type="molecule type" value="Genomic_DNA"/>
</dbReference>
<dbReference type="PROSITE" id="PS50021">
    <property type="entry name" value="CH"/>
    <property type="match status" value="1"/>
</dbReference>
<dbReference type="SUPFAM" id="SSF52540">
    <property type="entry name" value="P-loop containing nucleoside triphosphate hydrolases"/>
    <property type="match status" value="2"/>
</dbReference>
<evidence type="ECO:0000256" key="2">
    <source>
        <dbReference type="ARBA" id="ARBA00004496"/>
    </source>
</evidence>
<keyword evidence="15" id="KW-1185">Reference proteome</keyword>
<evidence type="ECO:0000256" key="6">
    <source>
        <dbReference type="ARBA" id="ARBA00022737"/>
    </source>
</evidence>
<evidence type="ECO:0000256" key="10">
    <source>
        <dbReference type="ARBA" id="ARBA00023242"/>
    </source>
</evidence>
<evidence type="ECO:0000313" key="15">
    <source>
        <dbReference type="Proteomes" id="UP001162162"/>
    </source>
</evidence>
<name>A0AAV8YJA4_9CUCU</name>
<evidence type="ECO:0000256" key="9">
    <source>
        <dbReference type="ARBA" id="ARBA00023054"/>
    </source>
</evidence>
<dbReference type="InterPro" id="IPR031549">
    <property type="entry name" value="ASH"/>
</dbReference>
<keyword evidence="10" id="KW-0539">Nucleus</keyword>
<evidence type="ECO:0000256" key="1">
    <source>
        <dbReference type="ARBA" id="ARBA00004123"/>
    </source>
</evidence>
<dbReference type="GO" id="GO:0000278">
    <property type="term" value="P:mitotic cell cycle"/>
    <property type="evidence" value="ECO:0007669"/>
    <property type="project" value="TreeGrafter"/>
</dbReference>
<feature type="compositionally biased region" description="Basic residues" evidence="12">
    <location>
        <begin position="131"/>
        <end position="143"/>
    </location>
</feature>
<evidence type="ECO:0000256" key="8">
    <source>
        <dbReference type="ARBA" id="ARBA00022860"/>
    </source>
</evidence>
<dbReference type="Gene3D" id="2.60.40.10">
    <property type="entry name" value="Immunoglobulins"/>
    <property type="match status" value="1"/>
</dbReference>
<reference evidence="14" key="1">
    <citation type="journal article" date="2023" name="Insect Mol. Biol.">
        <title>Genome sequencing provides insights into the evolution of gene families encoding plant cell wall-degrading enzymes in longhorned beetles.</title>
        <authorList>
            <person name="Shin N.R."/>
            <person name="Okamura Y."/>
            <person name="Kirsch R."/>
            <person name="Pauchet Y."/>
        </authorList>
    </citation>
    <scope>NUCLEOTIDE SEQUENCE</scope>
    <source>
        <strain evidence="14">AMC_N1</strain>
    </source>
</reference>
<keyword evidence="11" id="KW-0131">Cell cycle</keyword>
<keyword evidence="9" id="KW-0175">Coiled coil</keyword>
<dbReference type="GO" id="GO:0000922">
    <property type="term" value="C:spindle pole"/>
    <property type="evidence" value="ECO:0007669"/>
    <property type="project" value="TreeGrafter"/>
</dbReference>
<dbReference type="SUPFAM" id="SSF47576">
    <property type="entry name" value="Calponin-homology domain, CH-domain"/>
    <property type="match status" value="1"/>
</dbReference>
<dbReference type="Pfam" id="PF00307">
    <property type="entry name" value="CH"/>
    <property type="match status" value="1"/>
</dbReference>
<dbReference type="InterPro" id="IPR051185">
    <property type="entry name" value="ASPM"/>
</dbReference>
<dbReference type="Proteomes" id="UP001162162">
    <property type="component" value="Unassembled WGS sequence"/>
</dbReference>